<gene>
    <name evidence="2" type="ordered locus">Hoch_4802</name>
</gene>
<dbReference type="AlphaFoldDB" id="D0LSS0"/>
<evidence type="ECO:0000256" key="1">
    <source>
        <dbReference type="SAM" id="Phobius"/>
    </source>
</evidence>
<sequence>MASEASRDWPSVYRVGALAALVSMALIPVQVFVFVVWPPPTSVADFYALYQQSPWRGLLGLDLLYLINNLCVLLMYVAFFGALRPARPAAGLLGLALGLVGMAAYYPSNPAFEMLTLSQRFAEAASDAERTALLGAGEALLAGYTGTAFDVYYVLNALALLVFAGAMWRSEAFDRRTAGAGLIAGVLMSIPSTAGSLGLMFSLLSLLPWLLFALLAARRLWYRAR</sequence>
<evidence type="ECO:0008006" key="4">
    <source>
        <dbReference type="Google" id="ProtNLM"/>
    </source>
</evidence>
<dbReference type="EMBL" id="CP001804">
    <property type="protein sequence ID" value="ACY17292.1"/>
    <property type="molecule type" value="Genomic_DNA"/>
</dbReference>
<dbReference type="eggNOG" id="ENOG50304TF">
    <property type="taxonomic scope" value="Bacteria"/>
</dbReference>
<accession>D0LSS0</accession>
<keyword evidence="3" id="KW-1185">Reference proteome</keyword>
<name>D0LSS0_HALO1</name>
<keyword evidence="1" id="KW-0472">Membrane</keyword>
<evidence type="ECO:0000313" key="3">
    <source>
        <dbReference type="Proteomes" id="UP000001880"/>
    </source>
</evidence>
<feature type="transmembrane region" description="Helical" evidence="1">
    <location>
        <begin position="63"/>
        <end position="83"/>
    </location>
</feature>
<organism evidence="2 3">
    <name type="scientific">Haliangium ochraceum (strain DSM 14365 / JCM 11303 / SMP-2)</name>
    <dbReference type="NCBI Taxonomy" id="502025"/>
    <lineage>
        <taxon>Bacteria</taxon>
        <taxon>Pseudomonadati</taxon>
        <taxon>Myxococcota</taxon>
        <taxon>Polyangia</taxon>
        <taxon>Haliangiales</taxon>
        <taxon>Kofleriaceae</taxon>
        <taxon>Haliangium</taxon>
    </lineage>
</organism>
<protein>
    <recommendedName>
        <fullName evidence="4">DUF4386 family protein</fullName>
    </recommendedName>
</protein>
<dbReference type="OrthoDB" id="3078453at2"/>
<feature type="transmembrane region" description="Helical" evidence="1">
    <location>
        <begin position="90"/>
        <end position="108"/>
    </location>
</feature>
<dbReference type="STRING" id="502025.Hoch_4802"/>
<proteinExistence type="predicted"/>
<feature type="transmembrane region" description="Helical" evidence="1">
    <location>
        <begin position="12"/>
        <end position="37"/>
    </location>
</feature>
<dbReference type="KEGG" id="hoh:Hoch_4802"/>
<dbReference type="RefSeq" id="WP_012829890.1">
    <property type="nucleotide sequence ID" value="NC_013440.1"/>
</dbReference>
<reference evidence="2 3" key="1">
    <citation type="journal article" date="2010" name="Stand. Genomic Sci.">
        <title>Complete genome sequence of Haliangium ochraceum type strain (SMP-2).</title>
        <authorList>
            <consortium name="US DOE Joint Genome Institute (JGI-PGF)"/>
            <person name="Ivanova N."/>
            <person name="Daum C."/>
            <person name="Lang E."/>
            <person name="Abt B."/>
            <person name="Kopitz M."/>
            <person name="Saunders E."/>
            <person name="Lapidus A."/>
            <person name="Lucas S."/>
            <person name="Glavina Del Rio T."/>
            <person name="Nolan M."/>
            <person name="Tice H."/>
            <person name="Copeland A."/>
            <person name="Cheng J.F."/>
            <person name="Chen F."/>
            <person name="Bruce D."/>
            <person name="Goodwin L."/>
            <person name="Pitluck S."/>
            <person name="Mavromatis K."/>
            <person name="Pati A."/>
            <person name="Mikhailova N."/>
            <person name="Chen A."/>
            <person name="Palaniappan K."/>
            <person name="Land M."/>
            <person name="Hauser L."/>
            <person name="Chang Y.J."/>
            <person name="Jeffries C.D."/>
            <person name="Detter J.C."/>
            <person name="Brettin T."/>
            <person name="Rohde M."/>
            <person name="Goker M."/>
            <person name="Bristow J."/>
            <person name="Markowitz V."/>
            <person name="Eisen J.A."/>
            <person name="Hugenholtz P."/>
            <person name="Kyrpides N.C."/>
            <person name="Klenk H.P."/>
        </authorList>
    </citation>
    <scope>NUCLEOTIDE SEQUENCE [LARGE SCALE GENOMIC DNA]</scope>
    <source>
        <strain evidence="3">DSM 14365 / CIP 107738 / JCM 11303 / AJ 13395 / SMP-2</strain>
    </source>
</reference>
<evidence type="ECO:0000313" key="2">
    <source>
        <dbReference type="EMBL" id="ACY17292.1"/>
    </source>
</evidence>
<keyword evidence="1" id="KW-0812">Transmembrane</keyword>
<keyword evidence="1" id="KW-1133">Transmembrane helix</keyword>
<dbReference type="HOGENOM" id="CLU_1260770_0_0_7"/>
<dbReference type="Proteomes" id="UP000001880">
    <property type="component" value="Chromosome"/>
</dbReference>
<feature type="transmembrane region" description="Helical" evidence="1">
    <location>
        <begin position="151"/>
        <end position="168"/>
    </location>
</feature>